<dbReference type="AlphaFoldDB" id="A0A1F5F5R4"/>
<dbReference type="EMBL" id="MFAK01000020">
    <property type="protein sequence ID" value="OGD74950.1"/>
    <property type="molecule type" value="Genomic_DNA"/>
</dbReference>
<protein>
    <submittedName>
        <fullName evidence="1">Uncharacterized protein</fullName>
    </submittedName>
</protein>
<accession>A0A1F5F5R4</accession>
<sequence length="193" mass="22024">MKKILGLTFFVAMIGVLVGWGMERKQKVQDKQEDTLEIMAVEPLPTPTARVMEQVSPDGRMMVSVNIKGEQAGIWVGDLMLMTKRLEPEEELLVPFNAWSPDNKYFFLERKIAGESEFWVMKATGEPFVEGGIYRVIAEPFTLAYPELTLVSVTGWASPTLLIINAKSENEPKISFWYEVPSKQFIRLSSYFY</sequence>
<dbReference type="Proteomes" id="UP000176191">
    <property type="component" value="Unassembled WGS sequence"/>
</dbReference>
<comment type="caution">
    <text evidence="1">The sequence shown here is derived from an EMBL/GenBank/DDBJ whole genome shotgun (WGS) entry which is preliminary data.</text>
</comment>
<name>A0A1F5F5R4_9BACT</name>
<evidence type="ECO:0000313" key="2">
    <source>
        <dbReference type="Proteomes" id="UP000176191"/>
    </source>
</evidence>
<organism evidence="1 2">
    <name type="scientific">Candidatus Collierbacteria bacterium RIFOXYA2_FULL_46_10</name>
    <dbReference type="NCBI Taxonomy" id="1817726"/>
    <lineage>
        <taxon>Bacteria</taxon>
        <taxon>Candidatus Collieribacteriota</taxon>
    </lineage>
</organism>
<proteinExistence type="predicted"/>
<reference evidence="1 2" key="1">
    <citation type="journal article" date="2016" name="Nat. Commun.">
        <title>Thousands of microbial genomes shed light on interconnected biogeochemical processes in an aquifer system.</title>
        <authorList>
            <person name="Anantharaman K."/>
            <person name="Brown C.T."/>
            <person name="Hug L.A."/>
            <person name="Sharon I."/>
            <person name="Castelle C.J."/>
            <person name="Probst A.J."/>
            <person name="Thomas B.C."/>
            <person name="Singh A."/>
            <person name="Wilkins M.J."/>
            <person name="Karaoz U."/>
            <person name="Brodie E.L."/>
            <person name="Williams K.H."/>
            <person name="Hubbard S.S."/>
            <person name="Banfield J.F."/>
        </authorList>
    </citation>
    <scope>NUCLEOTIDE SEQUENCE [LARGE SCALE GENOMIC DNA]</scope>
</reference>
<evidence type="ECO:0000313" key="1">
    <source>
        <dbReference type="EMBL" id="OGD74950.1"/>
    </source>
</evidence>
<gene>
    <name evidence="1" type="ORF">A2228_02530</name>
</gene>